<feature type="transmembrane region" description="Helical" evidence="7">
    <location>
        <begin position="350"/>
        <end position="371"/>
    </location>
</feature>
<dbReference type="InterPro" id="IPR004841">
    <property type="entry name" value="AA-permease/SLC12A_dom"/>
</dbReference>
<feature type="transmembrane region" description="Helical" evidence="7">
    <location>
        <begin position="141"/>
        <end position="162"/>
    </location>
</feature>
<dbReference type="GO" id="GO:0015171">
    <property type="term" value="F:amino acid transmembrane transporter activity"/>
    <property type="evidence" value="ECO:0007669"/>
    <property type="project" value="TreeGrafter"/>
</dbReference>
<protein>
    <recommendedName>
        <fullName evidence="8">Amino acid permease/ SLC12A domain-containing protein</fullName>
    </recommendedName>
</protein>
<dbReference type="FunFam" id="1.20.1740.10:FF:000001">
    <property type="entry name" value="Amino acid permease"/>
    <property type="match status" value="1"/>
</dbReference>
<keyword evidence="3 7" id="KW-0812">Transmembrane</keyword>
<feature type="transmembrane region" description="Helical" evidence="7">
    <location>
        <begin position="265"/>
        <end position="285"/>
    </location>
</feature>
<evidence type="ECO:0000256" key="5">
    <source>
        <dbReference type="ARBA" id="ARBA00022989"/>
    </source>
</evidence>
<dbReference type="AlphaFoldDB" id="A0AAD5T0Z4"/>
<evidence type="ECO:0000256" key="2">
    <source>
        <dbReference type="ARBA" id="ARBA00022448"/>
    </source>
</evidence>
<dbReference type="Proteomes" id="UP001211907">
    <property type="component" value="Unassembled WGS sequence"/>
</dbReference>
<feature type="transmembrane region" description="Helical" evidence="7">
    <location>
        <begin position="383"/>
        <end position="406"/>
    </location>
</feature>
<dbReference type="InterPro" id="IPR004840">
    <property type="entry name" value="Amino_acid_permease_CS"/>
</dbReference>
<dbReference type="PANTHER" id="PTHR43341">
    <property type="entry name" value="AMINO ACID PERMEASE"/>
    <property type="match status" value="1"/>
</dbReference>
<comment type="caution">
    <text evidence="9">The sequence shown here is derived from an EMBL/GenBank/DDBJ whole genome shotgun (WGS) entry which is preliminary data.</text>
</comment>
<feature type="transmembrane region" description="Helical" evidence="7">
    <location>
        <begin position="426"/>
        <end position="451"/>
    </location>
</feature>
<dbReference type="Gene3D" id="1.20.1740.10">
    <property type="entry name" value="Amino acid/polyamine transporter I"/>
    <property type="match status" value="1"/>
</dbReference>
<evidence type="ECO:0000313" key="9">
    <source>
        <dbReference type="EMBL" id="KAJ3118618.1"/>
    </source>
</evidence>
<evidence type="ECO:0000256" key="1">
    <source>
        <dbReference type="ARBA" id="ARBA00004141"/>
    </source>
</evidence>
<dbReference type="EMBL" id="JADGJH010001115">
    <property type="protein sequence ID" value="KAJ3118618.1"/>
    <property type="molecule type" value="Genomic_DNA"/>
</dbReference>
<evidence type="ECO:0000256" key="3">
    <source>
        <dbReference type="ARBA" id="ARBA00022692"/>
    </source>
</evidence>
<proteinExistence type="predicted"/>
<organism evidence="9 10">
    <name type="scientific">Physocladia obscura</name>
    <dbReference type="NCBI Taxonomy" id="109957"/>
    <lineage>
        <taxon>Eukaryota</taxon>
        <taxon>Fungi</taxon>
        <taxon>Fungi incertae sedis</taxon>
        <taxon>Chytridiomycota</taxon>
        <taxon>Chytridiomycota incertae sedis</taxon>
        <taxon>Chytridiomycetes</taxon>
        <taxon>Chytridiales</taxon>
        <taxon>Chytriomycetaceae</taxon>
        <taxon>Physocladia</taxon>
    </lineage>
</organism>
<evidence type="ECO:0000256" key="7">
    <source>
        <dbReference type="SAM" id="Phobius"/>
    </source>
</evidence>
<comment type="subcellular location">
    <subcellularLocation>
        <location evidence="1">Membrane</location>
        <topology evidence="1">Multi-pass membrane protein</topology>
    </subcellularLocation>
</comment>
<keyword evidence="6 7" id="KW-0472">Membrane</keyword>
<evidence type="ECO:0000259" key="8">
    <source>
        <dbReference type="Pfam" id="PF00324"/>
    </source>
</evidence>
<keyword evidence="10" id="KW-1185">Reference proteome</keyword>
<keyword evidence="5 7" id="KW-1133">Transmembrane helix</keyword>
<dbReference type="PROSITE" id="PS00218">
    <property type="entry name" value="AMINO_ACID_PERMEASE_1"/>
    <property type="match status" value="1"/>
</dbReference>
<feature type="transmembrane region" description="Helical" evidence="7">
    <location>
        <begin position="114"/>
        <end position="134"/>
    </location>
</feature>
<feature type="transmembrane region" description="Helical" evidence="7">
    <location>
        <begin position="471"/>
        <end position="489"/>
    </location>
</feature>
<dbReference type="InterPro" id="IPR050524">
    <property type="entry name" value="APC_YAT"/>
</dbReference>
<feature type="transmembrane region" description="Helical" evidence="7">
    <location>
        <begin position="168"/>
        <end position="194"/>
    </location>
</feature>
<keyword evidence="4" id="KW-0029">Amino-acid transport</keyword>
<evidence type="ECO:0000256" key="4">
    <source>
        <dbReference type="ARBA" id="ARBA00022970"/>
    </source>
</evidence>
<reference evidence="9" key="1">
    <citation type="submission" date="2020-05" db="EMBL/GenBank/DDBJ databases">
        <title>Phylogenomic resolution of chytrid fungi.</title>
        <authorList>
            <person name="Stajich J.E."/>
            <person name="Amses K."/>
            <person name="Simmons R."/>
            <person name="Seto K."/>
            <person name="Myers J."/>
            <person name="Bonds A."/>
            <person name="Quandt C.A."/>
            <person name="Barry K."/>
            <person name="Liu P."/>
            <person name="Grigoriev I."/>
            <person name="Longcore J.E."/>
            <person name="James T.Y."/>
        </authorList>
    </citation>
    <scope>NUCLEOTIDE SEQUENCE</scope>
    <source>
        <strain evidence="9">JEL0513</strain>
    </source>
</reference>
<dbReference type="Pfam" id="PF00324">
    <property type="entry name" value="AA_permease"/>
    <property type="match status" value="1"/>
</dbReference>
<dbReference type="PANTHER" id="PTHR43341:SF1">
    <property type="entry name" value="GENERAL AMINO-ACID PERMEASE GAP1"/>
    <property type="match status" value="1"/>
</dbReference>
<gene>
    <name evidence="9" type="ORF">HK100_000578</name>
</gene>
<feature type="transmembrane region" description="Helical" evidence="7">
    <location>
        <begin position="305"/>
        <end position="330"/>
    </location>
</feature>
<sequence length="541" mass="59290">MSEAKNDILTPEASEIVEVQTGHLHRKLKARHLEMIAIGGTIGTGLLLKSGSAIKGAGPLGALITFSLTGLQVFGVITSIGEMATYIPVEGAFSAFPHRFVSPALGFMSGWNYWLNWALTFPAELAGIATLMEYWVPTDKLASWIISLIFMVPLVSLNLFSVSGFAEVEFVLCIIKIVTVILFLIISFFLWFGVGTGTGPLWFKNWAPAVVGDSSTAQFLNVGSAFTTGFYSYGGTELVGLTAGEAENPRLSVPRAITGTFWRIIIFYILAIFFVGVLLNPLATWSASPFVYSLQTAGISFAADFINFVVIVAAMSAANSSIYACARTLLKLAEDHQAPTIFAKIDKRGVPINSVTAITIVGLIAIVGSYASGPNGSTNVFNFLSGVISYSIMLAWMIMSVTHLRFRAGYIAQGRNIKDLPYIAPLFPYFNYLSLTIGTFVTMFMLMSAFYPNGTPTDEFFNLDWWMNNSWTYAGIPITVCLYFGYGIFVPGSMKLVAYEDMDFESNRLIETPEEKAAADALAFKPKNFAEWRTRIMHKLF</sequence>
<dbReference type="PIRSF" id="PIRSF006060">
    <property type="entry name" value="AA_transporter"/>
    <property type="match status" value="1"/>
</dbReference>
<evidence type="ECO:0000313" key="10">
    <source>
        <dbReference type="Proteomes" id="UP001211907"/>
    </source>
</evidence>
<evidence type="ECO:0000256" key="6">
    <source>
        <dbReference type="ARBA" id="ARBA00023136"/>
    </source>
</evidence>
<accession>A0AAD5T0Z4</accession>
<dbReference type="GO" id="GO:0016020">
    <property type="term" value="C:membrane"/>
    <property type="evidence" value="ECO:0007669"/>
    <property type="project" value="UniProtKB-SubCell"/>
</dbReference>
<name>A0AAD5T0Z4_9FUNG</name>
<keyword evidence="2" id="KW-0813">Transport</keyword>
<feature type="domain" description="Amino acid permease/ SLC12A" evidence="8">
    <location>
        <begin position="32"/>
        <end position="488"/>
    </location>
</feature>